<gene>
    <name evidence="2" type="ORF">G3446_02375</name>
</gene>
<keyword evidence="1" id="KW-1133">Transmembrane helix</keyword>
<reference evidence="2 3" key="1">
    <citation type="submission" date="2020-02" db="EMBL/GenBank/DDBJ databases">
        <title>Genome sequences of Thiorhodococcus mannitoliphagus and Thiorhodococcus minor, purple sulfur photosynthetic bacteria in the gammaproteobacterial family, Chromatiaceae.</title>
        <authorList>
            <person name="Aviles F.A."/>
            <person name="Meyer T.E."/>
            <person name="Kyndt J.A."/>
        </authorList>
    </citation>
    <scope>NUCLEOTIDE SEQUENCE [LARGE SCALE GENOMIC DNA]</scope>
    <source>
        <strain evidence="2 3">DSM 11518</strain>
    </source>
</reference>
<evidence type="ECO:0000256" key="1">
    <source>
        <dbReference type="SAM" id="Phobius"/>
    </source>
</evidence>
<dbReference type="RefSeq" id="WP_164450791.1">
    <property type="nucleotide sequence ID" value="NZ_JAAIJQ010000004.1"/>
</dbReference>
<keyword evidence="1" id="KW-0472">Membrane</keyword>
<keyword evidence="1" id="KW-0812">Transmembrane</keyword>
<dbReference type="EMBL" id="JAAIJQ010000004">
    <property type="protein sequence ID" value="NEV60751.1"/>
    <property type="molecule type" value="Genomic_DNA"/>
</dbReference>
<comment type="caution">
    <text evidence="2">The sequence shown here is derived from an EMBL/GenBank/DDBJ whole genome shotgun (WGS) entry which is preliminary data.</text>
</comment>
<protein>
    <submittedName>
        <fullName evidence="2">DUF4381 domain-containing protein</fullName>
    </submittedName>
</protein>
<name>A0A6M0JV11_9GAMM</name>
<evidence type="ECO:0000313" key="2">
    <source>
        <dbReference type="EMBL" id="NEV60751.1"/>
    </source>
</evidence>
<dbReference type="InterPro" id="IPR025489">
    <property type="entry name" value="DUF4381"/>
</dbReference>
<dbReference type="AlphaFoldDB" id="A0A6M0JV11"/>
<accession>A0A6M0JV11</accession>
<proteinExistence type="predicted"/>
<dbReference type="Proteomes" id="UP000483379">
    <property type="component" value="Unassembled WGS sequence"/>
</dbReference>
<feature type="transmembrane region" description="Helical" evidence="1">
    <location>
        <begin position="26"/>
        <end position="45"/>
    </location>
</feature>
<dbReference type="Pfam" id="PF14316">
    <property type="entry name" value="DUF4381"/>
    <property type="match status" value="1"/>
</dbReference>
<organism evidence="2 3">
    <name type="scientific">Thiorhodococcus minor</name>
    <dbReference type="NCBI Taxonomy" id="57489"/>
    <lineage>
        <taxon>Bacteria</taxon>
        <taxon>Pseudomonadati</taxon>
        <taxon>Pseudomonadota</taxon>
        <taxon>Gammaproteobacteria</taxon>
        <taxon>Chromatiales</taxon>
        <taxon>Chromatiaceae</taxon>
        <taxon>Thiorhodococcus</taxon>
    </lineage>
</organism>
<evidence type="ECO:0000313" key="3">
    <source>
        <dbReference type="Proteomes" id="UP000483379"/>
    </source>
</evidence>
<keyword evidence="3" id="KW-1185">Reference proteome</keyword>
<sequence>MTPDPLADLRAWHLPEPVSWWPPAPGWWILLGLVMLASLAVALWLRRRHRRGRAWRAAKQELAALRAAYASEGDARHYAMGLSRLLRRLALLRFPRERVAGLSGADWLEFLDATGGAGDFAKGPGRTLLLAYRPASAGGSGEDVVALERVAERWMAANEGGRP</sequence>